<reference evidence="2" key="1">
    <citation type="submission" date="2022-01" db="EMBL/GenBank/DDBJ databases">
        <title>Genome Sequence Resource for Two Populations of Ditylenchus destructor, the Migratory Endoparasitic Phytonematode.</title>
        <authorList>
            <person name="Zhang H."/>
            <person name="Lin R."/>
            <person name="Xie B."/>
        </authorList>
    </citation>
    <scope>NUCLEOTIDE SEQUENCE</scope>
    <source>
        <strain evidence="2">BazhouSP</strain>
    </source>
</reference>
<feature type="compositionally biased region" description="Gly residues" evidence="1">
    <location>
        <begin position="251"/>
        <end position="264"/>
    </location>
</feature>
<protein>
    <submittedName>
        <fullName evidence="2">Uncharacterized protein</fullName>
    </submittedName>
</protein>
<gene>
    <name evidence="2" type="ORF">DdX_03066</name>
</gene>
<evidence type="ECO:0000313" key="3">
    <source>
        <dbReference type="Proteomes" id="UP001201812"/>
    </source>
</evidence>
<accession>A0AAD4NDY1</accession>
<keyword evidence="3" id="KW-1185">Reference proteome</keyword>
<dbReference type="EMBL" id="JAKKPZ010000002">
    <property type="protein sequence ID" value="KAI1726350.1"/>
    <property type="molecule type" value="Genomic_DNA"/>
</dbReference>
<proteinExistence type="predicted"/>
<comment type="caution">
    <text evidence="2">The sequence shown here is derived from an EMBL/GenBank/DDBJ whole genome shotgun (WGS) entry which is preliminary data.</text>
</comment>
<evidence type="ECO:0000256" key="1">
    <source>
        <dbReference type="SAM" id="MobiDB-lite"/>
    </source>
</evidence>
<dbReference type="Proteomes" id="UP001201812">
    <property type="component" value="Unassembled WGS sequence"/>
</dbReference>
<name>A0AAD4NDY1_9BILA</name>
<evidence type="ECO:0000313" key="2">
    <source>
        <dbReference type="EMBL" id="KAI1726350.1"/>
    </source>
</evidence>
<feature type="compositionally biased region" description="Gly residues" evidence="1">
    <location>
        <begin position="217"/>
        <end position="242"/>
    </location>
</feature>
<organism evidence="2 3">
    <name type="scientific">Ditylenchus destructor</name>
    <dbReference type="NCBI Taxonomy" id="166010"/>
    <lineage>
        <taxon>Eukaryota</taxon>
        <taxon>Metazoa</taxon>
        <taxon>Ecdysozoa</taxon>
        <taxon>Nematoda</taxon>
        <taxon>Chromadorea</taxon>
        <taxon>Rhabditida</taxon>
        <taxon>Tylenchina</taxon>
        <taxon>Tylenchomorpha</taxon>
        <taxon>Sphaerularioidea</taxon>
        <taxon>Anguinidae</taxon>
        <taxon>Anguininae</taxon>
        <taxon>Ditylenchus</taxon>
    </lineage>
</organism>
<feature type="region of interest" description="Disordered" evidence="1">
    <location>
        <begin position="207"/>
        <end position="279"/>
    </location>
</feature>
<feature type="region of interest" description="Disordered" evidence="1">
    <location>
        <begin position="152"/>
        <end position="179"/>
    </location>
</feature>
<feature type="compositionally biased region" description="Low complexity" evidence="1">
    <location>
        <begin position="207"/>
        <end position="216"/>
    </location>
</feature>
<dbReference type="AlphaFoldDB" id="A0AAD4NDY1"/>
<feature type="compositionally biased region" description="Low complexity" evidence="1">
    <location>
        <begin position="265"/>
        <end position="279"/>
    </location>
</feature>
<sequence>MFVSVFVASSKVYPAATETPPSPLNTLRVLCDLHHKMESTRVKHMLTLGLASLLLAHALELEPAPASVQGNDQSTDILGLDGSPFPKHQGSLPEPQQLHSPFETPSFSLYPSGPFSSPAFDDAPGGNPFQKFASSYGAGLLGGAGGAPSQFGAGGSPFGGHGAHGGAGRPPFGGFGGRNAGQGGYGGGFGGGFGGAGFGNGAPGYGAQSGQQQGYPFAGGRGGSPFGGGAGPQGGSPFGGRQGQSPYQGGPSQGGFGGTQGGAFGPQQSQFSQQRGFFF</sequence>